<dbReference type="PROSITE" id="PS00871">
    <property type="entry name" value="CLPAB_2"/>
    <property type="match status" value="1"/>
</dbReference>
<keyword evidence="2 7" id="KW-0677">Repeat</keyword>
<evidence type="ECO:0000256" key="1">
    <source>
        <dbReference type="ARBA" id="ARBA00008675"/>
    </source>
</evidence>
<dbReference type="Proteomes" id="UP000177122">
    <property type="component" value="Unassembled WGS sequence"/>
</dbReference>
<dbReference type="Pfam" id="PF10431">
    <property type="entry name" value="ClpB_D2-small"/>
    <property type="match status" value="1"/>
</dbReference>
<evidence type="ECO:0000256" key="3">
    <source>
        <dbReference type="ARBA" id="ARBA00022741"/>
    </source>
</evidence>
<dbReference type="Gene3D" id="1.10.8.60">
    <property type="match status" value="1"/>
</dbReference>
<dbReference type="InterPro" id="IPR041546">
    <property type="entry name" value="ClpA/ClpB_AAA_lid"/>
</dbReference>
<dbReference type="GO" id="GO:0034605">
    <property type="term" value="P:cellular response to heat"/>
    <property type="evidence" value="ECO:0007669"/>
    <property type="project" value="TreeGrafter"/>
</dbReference>
<dbReference type="FunFam" id="3.40.50.300:FF:000025">
    <property type="entry name" value="ATP-dependent Clp protease subunit"/>
    <property type="match status" value="1"/>
</dbReference>
<dbReference type="GO" id="GO:0005524">
    <property type="term" value="F:ATP binding"/>
    <property type="evidence" value="ECO:0007669"/>
    <property type="project" value="UniProtKB-KW"/>
</dbReference>
<evidence type="ECO:0000313" key="12">
    <source>
        <dbReference type="Proteomes" id="UP000177122"/>
    </source>
</evidence>
<dbReference type="InterPro" id="IPR001270">
    <property type="entry name" value="ClpA/B"/>
</dbReference>
<evidence type="ECO:0000256" key="7">
    <source>
        <dbReference type="PROSITE-ProRule" id="PRU01251"/>
    </source>
</evidence>
<dbReference type="PROSITE" id="PS51903">
    <property type="entry name" value="CLP_R"/>
    <property type="match status" value="1"/>
</dbReference>
<dbReference type="SUPFAM" id="SSF81923">
    <property type="entry name" value="Double Clp-N motif"/>
    <property type="match status" value="1"/>
</dbReference>
<comment type="caution">
    <text evidence="11">The sequence shown here is derived from an EMBL/GenBank/DDBJ whole genome shotgun (WGS) entry which is preliminary data.</text>
</comment>
<dbReference type="GO" id="GO:0005737">
    <property type="term" value="C:cytoplasm"/>
    <property type="evidence" value="ECO:0007669"/>
    <property type="project" value="TreeGrafter"/>
</dbReference>
<dbReference type="FunFam" id="3.40.50.300:FF:000120">
    <property type="entry name" value="ATP-dependent chaperone ClpB"/>
    <property type="match status" value="1"/>
</dbReference>
<dbReference type="PANTHER" id="PTHR11638:SF18">
    <property type="entry name" value="HEAT SHOCK PROTEIN 104"/>
    <property type="match status" value="1"/>
</dbReference>
<dbReference type="PANTHER" id="PTHR11638">
    <property type="entry name" value="ATP-DEPENDENT CLP PROTEASE"/>
    <property type="match status" value="1"/>
</dbReference>
<sequence length="894" mass="100503">MPPFNNFTTKARDAIRRAHELAIERGQTHVTPVHLLAGLVLQDESMVLSILEKLDIDPVIMTETIIETLEEGNQPSSQTASSYQLYLTPELAQALEASQAVAKELSDQFISTEHLFLSLMNVPSGAQEIIAKFRIDKESVLRVLYELRDSGNGEGEGQKKMRAIGKYTRSLTKLAKEDKLDPVVGRDEEISRIIQILSRRTKNNPILIGEAGTGKTAAVEGLAQRIAKGDIPEFLRDKELVSLDLGLLIAGTKYRGEFEERLKAIMKEIERSEGKIILFIDEIHTIVGAGAAEGAMDASNMLKPALARGELRAIGATTLKEYQKYIEKDPALTRRFQPVYINEPSIEDAVAILRGLKEKYEIFHGVKITDDSILAAVNLSSRYISDRFLPDKAVDLIDEAASSLRIELENKPTILEQTHRKIMRLEIENEALKQESEGAAGKKAKDRMKIISKEIADLKEETREFELKWKNEKELVLALRNIKKELETFRLEAENAELRSDLAKAAEIRYGKIPALEKSLIEKTAKLKKLQSSRRILHEEVTEPDIAKVVSKWTGVPLSRMLEEEASKLNRIEDELRKRVVGQDAAIQKIADAIKRSRVGIADPGRPIGSFLFLGPTGVGKTELTKALTGFLFDDEKSMIRVDMSEYMEKFAVSKLIGAPPGYVGYEESGNLTEMVRHRPYSVILFDEIEKAHPEVFNILLQVLDDGRLTDSKGRVVNFKNTVIVMTSNIGSEFIDKMQTIGFGNANDAEEYTQTKDKVMLRLKDYFRPEFLNRLDDIIMFDILSPEALKNIVTLQVEKLRERLLTKEIKLVISNDALGYLAKAGYNPQYGARPLRRLIQDKILTPVASAIIRERMMSGGLVTVGMKGEEIDIKVDKKREPIRSKVRVKSNVKV</sequence>
<comment type="subunit">
    <text evidence="6">Homohexamer. The oligomerization is ATP-dependent.</text>
</comment>
<dbReference type="CDD" id="cd19499">
    <property type="entry name" value="RecA-like_ClpB_Hsp104-like"/>
    <property type="match status" value="1"/>
</dbReference>
<dbReference type="Pfam" id="PF02861">
    <property type="entry name" value="Clp_N"/>
    <property type="match status" value="1"/>
</dbReference>
<dbReference type="InterPro" id="IPR003959">
    <property type="entry name" value="ATPase_AAA_core"/>
</dbReference>
<keyword evidence="4 8" id="KW-0067">ATP-binding</keyword>
<name>A0A1G2CUY7_9BACT</name>
<evidence type="ECO:0000313" key="11">
    <source>
        <dbReference type="EMBL" id="OGZ05229.1"/>
    </source>
</evidence>
<feature type="domain" description="Clp R" evidence="10">
    <location>
        <begin position="4"/>
        <end position="150"/>
    </location>
</feature>
<dbReference type="Gene3D" id="3.40.50.300">
    <property type="entry name" value="P-loop containing nucleotide triphosphate hydrolases"/>
    <property type="match status" value="3"/>
</dbReference>
<dbReference type="GO" id="GO:0016887">
    <property type="term" value="F:ATP hydrolysis activity"/>
    <property type="evidence" value="ECO:0007669"/>
    <property type="project" value="InterPro"/>
</dbReference>
<dbReference type="Pfam" id="PF17871">
    <property type="entry name" value="AAA_lid_9"/>
    <property type="match status" value="1"/>
</dbReference>
<evidence type="ECO:0000256" key="2">
    <source>
        <dbReference type="ARBA" id="ARBA00022737"/>
    </source>
</evidence>
<dbReference type="SUPFAM" id="SSF52540">
    <property type="entry name" value="P-loop containing nucleoside triphosphate hydrolases"/>
    <property type="match status" value="2"/>
</dbReference>
<dbReference type="InterPro" id="IPR027417">
    <property type="entry name" value="P-loop_NTPase"/>
</dbReference>
<dbReference type="InterPro" id="IPR003593">
    <property type="entry name" value="AAA+_ATPase"/>
</dbReference>
<dbReference type="CDD" id="cd00009">
    <property type="entry name" value="AAA"/>
    <property type="match status" value="1"/>
</dbReference>
<feature type="coiled-coil region" evidence="9">
    <location>
        <begin position="415"/>
        <end position="499"/>
    </location>
</feature>
<dbReference type="InterPro" id="IPR018368">
    <property type="entry name" value="ClpA/B_CS1"/>
</dbReference>
<protein>
    <submittedName>
        <fullName evidence="11">ATP-dependent chaperone ClpB</fullName>
    </submittedName>
</protein>
<dbReference type="InterPro" id="IPR036628">
    <property type="entry name" value="Clp_N_dom_sf"/>
</dbReference>
<accession>A0A1G2CUY7</accession>
<dbReference type="Gene3D" id="1.10.1780.10">
    <property type="entry name" value="Clp, N-terminal domain"/>
    <property type="match status" value="1"/>
</dbReference>
<keyword evidence="3 8" id="KW-0547">Nucleotide-binding</keyword>
<evidence type="ECO:0000256" key="8">
    <source>
        <dbReference type="RuleBase" id="RU004432"/>
    </source>
</evidence>
<dbReference type="SMART" id="SM01086">
    <property type="entry name" value="ClpB_D2-small"/>
    <property type="match status" value="1"/>
</dbReference>
<dbReference type="PRINTS" id="PR00300">
    <property type="entry name" value="CLPPROTEASEA"/>
</dbReference>
<dbReference type="InterPro" id="IPR028299">
    <property type="entry name" value="ClpA/B_CS2"/>
</dbReference>
<evidence type="ECO:0000259" key="10">
    <source>
        <dbReference type="PROSITE" id="PS51903"/>
    </source>
</evidence>
<dbReference type="InterPro" id="IPR019489">
    <property type="entry name" value="Clp_ATPase_C"/>
</dbReference>
<reference evidence="11 12" key="1">
    <citation type="journal article" date="2016" name="Nat. Commun.">
        <title>Thousands of microbial genomes shed light on interconnected biogeochemical processes in an aquifer system.</title>
        <authorList>
            <person name="Anantharaman K."/>
            <person name="Brown C.T."/>
            <person name="Hug L.A."/>
            <person name="Sharon I."/>
            <person name="Castelle C.J."/>
            <person name="Probst A.J."/>
            <person name="Thomas B.C."/>
            <person name="Singh A."/>
            <person name="Wilkins M.J."/>
            <person name="Karaoz U."/>
            <person name="Brodie E.L."/>
            <person name="Williams K.H."/>
            <person name="Hubbard S.S."/>
            <person name="Banfield J.F."/>
        </authorList>
    </citation>
    <scope>NUCLEOTIDE SEQUENCE [LARGE SCALE GENOMIC DNA]</scope>
</reference>
<gene>
    <name evidence="11" type="ORF">A2845_02840</name>
</gene>
<evidence type="ECO:0000256" key="9">
    <source>
        <dbReference type="SAM" id="Coils"/>
    </source>
</evidence>
<evidence type="ECO:0000256" key="5">
    <source>
        <dbReference type="ARBA" id="ARBA00023186"/>
    </source>
</evidence>
<keyword evidence="5 8" id="KW-0143">Chaperone</keyword>
<dbReference type="PROSITE" id="PS00870">
    <property type="entry name" value="CLPAB_1"/>
    <property type="match status" value="1"/>
</dbReference>
<evidence type="ECO:0000256" key="4">
    <source>
        <dbReference type="ARBA" id="ARBA00022840"/>
    </source>
</evidence>
<dbReference type="InterPro" id="IPR050130">
    <property type="entry name" value="ClpA_ClpB"/>
</dbReference>
<dbReference type="SMART" id="SM00382">
    <property type="entry name" value="AAA"/>
    <property type="match status" value="2"/>
</dbReference>
<dbReference type="Pfam" id="PF07724">
    <property type="entry name" value="AAA_2"/>
    <property type="match status" value="1"/>
</dbReference>
<evidence type="ECO:0000256" key="6">
    <source>
        <dbReference type="ARBA" id="ARBA00026057"/>
    </source>
</evidence>
<dbReference type="EMBL" id="MHLI01000015">
    <property type="protein sequence ID" value="OGZ05229.1"/>
    <property type="molecule type" value="Genomic_DNA"/>
</dbReference>
<dbReference type="Pfam" id="PF00004">
    <property type="entry name" value="AAA"/>
    <property type="match status" value="1"/>
</dbReference>
<proteinExistence type="inferred from homology"/>
<comment type="similarity">
    <text evidence="1 8">Belongs to the ClpA/ClpB family.</text>
</comment>
<dbReference type="InterPro" id="IPR004176">
    <property type="entry name" value="Clp_R_N"/>
</dbReference>
<organism evidence="11 12">
    <name type="scientific">Candidatus Lloydbacteria bacterium RIFCSPHIGHO2_01_FULL_49_22</name>
    <dbReference type="NCBI Taxonomy" id="1798658"/>
    <lineage>
        <taxon>Bacteria</taxon>
        <taxon>Candidatus Lloydiibacteriota</taxon>
    </lineage>
</organism>
<dbReference type="AlphaFoldDB" id="A0A1G2CUY7"/>
<dbReference type="FunFam" id="3.40.50.300:FF:000010">
    <property type="entry name" value="Chaperone clpB 1, putative"/>
    <property type="match status" value="1"/>
</dbReference>
<keyword evidence="9" id="KW-0175">Coiled coil</keyword>